<dbReference type="SUPFAM" id="SSF48498">
    <property type="entry name" value="Tetracyclin repressor-like, C-terminal domain"/>
    <property type="match status" value="1"/>
</dbReference>
<dbReference type="InterPro" id="IPR036271">
    <property type="entry name" value="Tet_transcr_reg_TetR-rel_C_sf"/>
</dbReference>
<reference evidence="4" key="1">
    <citation type="submission" date="2020-02" db="EMBL/GenBank/DDBJ databases">
        <authorList>
            <person name="Meier V. D."/>
        </authorList>
    </citation>
    <scope>NUCLEOTIDE SEQUENCE</scope>
    <source>
        <strain evidence="4">AVDCRST_MAG53</strain>
    </source>
</reference>
<dbReference type="Pfam" id="PF00440">
    <property type="entry name" value="TetR_N"/>
    <property type="match status" value="1"/>
</dbReference>
<dbReference type="SUPFAM" id="SSF46689">
    <property type="entry name" value="Homeodomain-like"/>
    <property type="match status" value="1"/>
</dbReference>
<dbReference type="GO" id="GO:0003700">
    <property type="term" value="F:DNA-binding transcription factor activity"/>
    <property type="evidence" value="ECO:0007669"/>
    <property type="project" value="TreeGrafter"/>
</dbReference>
<sequence length="218" mass="23164">MPAPSPTLREARRRELVSACRTIFDARGTAEAPVEEIARAVGIARGLIYREFTGKEELVVLTVAGYLAELATLMDVAVAAETEPGAQLERLVEAYTGFCRRYPAFLDGQIRLMRRPARELAALVSDEVWGELGDGMAGCLGPVADVIRAGGQDGAFSVADPELTANLVWTQMLGAMHLARVGVGVRRAPGGEPALFRISPEALVDACVASARSTVGAR</sequence>
<evidence type="ECO:0000259" key="3">
    <source>
        <dbReference type="PROSITE" id="PS50977"/>
    </source>
</evidence>
<dbReference type="InterPro" id="IPR009057">
    <property type="entry name" value="Homeodomain-like_sf"/>
</dbReference>
<protein>
    <recommendedName>
        <fullName evidence="3">HTH tetR-type domain-containing protein</fullName>
    </recommendedName>
</protein>
<evidence type="ECO:0000256" key="1">
    <source>
        <dbReference type="ARBA" id="ARBA00023125"/>
    </source>
</evidence>
<feature type="domain" description="HTH tetR-type" evidence="3">
    <location>
        <begin position="10"/>
        <end position="70"/>
    </location>
</feature>
<dbReference type="PANTHER" id="PTHR30055">
    <property type="entry name" value="HTH-TYPE TRANSCRIPTIONAL REGULATOR RUTR"/>
    <property type="match status" value="1"/>
</dbReference>
<keyword evidence="1 2" id="KW-0238">DNA-binding</keyword>
<dbReference type="PRINTS" id="PR00455">
    <property type="entry name" value="HTHTETR"/>
</dbReference>
<name>A0A6J4TDB2_9ACTN</name>
<evidence type="ECO:0000256" key="2">
    <source>
        <dbReference type="PROSITE-ProRule" id="PRU00335"/>
    </source>
</evidence>
<dbReference type="EMBL" id="CADCVR010000102">
    <property type="protein sequence ID" value="CAA9520457.1"/>
    <property type="molecule type" value="Genomic_DNA"/>
</dbReference>
<feature type="DNA-binding region" description="H-T-H motif" evidence="2">
    <location>
        <begin position="33"/>
        <end position="52"/>
    </location>
</feature>
<proteinExistence type="predicted"/>
<dbReference type="PANTHER" id="PTHR30055:SF243">
    <property type="entry name" value="HTH-TYPE TRANSCRIPTIONAL REGULATOR RV1816"/>
    <property type="match status" value="1"/>
</dbReference>
<dbReference type="Gene3D" id="1.10.10.60">
    <property type="entry name" value="Homeodomain-like"/>
    <property type="match status" value="1"/>
</dbReference>
<gene>
    <name evidence="4" type="ORF">AVDCRST_MAG53-3501</name>
</gene>
<dbReference type="PROSITE" id="PS50977">
    <property type="entry name" value="HTH_TETR_2"/>
    <property type="match status" value="1"/>
</dbReference>
<evidence type="ECO:0000313" key="4">
    <source>
        <dbReference type="EMBL" id="CAA9520457.1"/>
    </source>
</evidence>
<dbReference type="InterPro" id="IPR001647">
    <property type="entry name" value="HTH_TetR"/>
</dbReference>
<dbReference type="AlphaFoldDB" id="A0A6J4TDB2"/>
<dbReference type="InterPro" id="IPR050109">
    <property type="entry name" value="HTH-type_TetR-like_transc_reg"/>
</dbReference>
<organism evidence="4">
    <name type="scientific">uncultured Solirubrobacteraceae bacterium</name>
    <dbReference type="NCBI Taxonomy" id="1162706"/>
    <lineage>
        <taxon>Bacteria</taxon>
        <taxon>Bacillati</taxon>
        <taxon>Actinomycetota</taxon>
        <taxon>Thermoleophilia</taxon>
        <taxon>Solirubrobacterales</taxon>
        <taxon>Solirubrobacteraceae</taxon>
        <taxon>environmental samples</taxon>
    </lineage>
</organism>
<accession>A0A6J4TDB2</accession>
<dbReference type="Gene3D" id="1.10.357.10">
    <property type="entry name" value="Tetracycline Repressor, domain 2"/>
    <property type="match status" value="1"/>
</dbReference>
<dbReference type="GO" id="GO:0000976">
    <property type="term" value="F:transcription cis-regulatory region binding"/>
    <property type="evidence" value="ECO:0007669"/>
    <property type="project" value="TreeGrafter"/>
</dbReference>